<dbReference type="GO" id="GO:0003735">
    <property type="term" value="F:structural constituent of ribosome"/>
    <property type="evidence" value="ECO:0007669"/>
    <property type="project" value="TreeGrafter"/>
</dbReference>
<proteinExistence type="inferred from homology"/>
<dbReference type="PANTHER" id="PTHR10724:SF7">
    <property type="entry name" value="SMALL RIBOSOMAL SUBUNIT PROTEIN BS1C"/>
    <property type="match status" value="1"/>
</dbReference>
<feature type="domain" description="S1 motif" evidence="5">
    <location>
        <begin position="211"/>
        <end position="278"/>
    </location>
</feature>
<reference evidence="6 7" key="1">
    <citation type="journal article" date="2016" name="Nat. Commun.">
        <title>Thousands of microbial genomes shed light on interconnected biogeochemical processes in an aquifer system.</title>
        <authorList>
            <person name="Anantharaman K."/>
            <person name="Brown C.T."/>
            <person name="Hug L.A."/>
            <person name="Sharon I."/>
            <person name="Castelle C.J."/>
            <person name="Probst A.J."/>
            <person name="Thomas B.C."/>
            <person name="Singh A."/>
            <person name="Wilkins M.J."/>
            <person name="Karaoz U."/>
            <person name="Brodie E.L."/>
            <person name="Williams K.H."/>
            <person name="Hubbard S.S."/>
            <person name="Banfield J.F."/>
        </authorList>
    </citation>
    <scope>NUCLEOTIDE SEQUENCE [LARGE SCALE GENOMIC DNA]</scope>
</reference>
<dbReference type="InterPro" id="IPR003029">
    <property type="entry name" value="S1_domain"/>
</dbReference>
<evidence type="ECO:0000313" key="6">
    <source>
        <dbReference type="EMBL" id="OGH69902.1"/>
    </source>
</evidence>
<dbReference type="InterPro" id="IPR035104">
    <property type="entry name" value="Ribosomal_protein_S1-like"/>
</dbReference>
<dbReference type="AlphaFoldDB" id="A0A1F6ME12"/>
<feature type="domain" description="S1 motif" evidence="5">
    <location>
        <begin position="31"/>
        <end position="98"/>
    </location>
</feature>
<dbReference type="InterPro" id="IPR012340">
    <property type="entry name" value="NA-bd_OB-fold"/>
</dbReference>
<dbReference type="PANTHER" id="PTHR10724">
    <property type="entry name" value="30S RIBOSOMAL PROTEIN S1"/>
    <property type="match status" value="1"/>
</dbReference>
<gene>
    <name evidence="6" type="ORF">A3C90_01580</name>
</gene>
<dbReference type="GO" id="GO:0006412">
    <property type="term" value="P:translation"/>
    <property type="evidence" value="ECO:0007669"/>
    <property type="project" value="TreeGrafter"/>
</dbReference>
<organism evidence="6 7">
    <name type="scientific">Candidatus Magasanikbacteria bacterium RIFCSPHIGHO2_02_FULL_51_14</name>
    <dbReference type="NCBI Taxonomy" id="1798683"/>
    <lineage>
        <taxon>Bacteria</taxon>
        <taxon>Candidatus Magasanikiibacteriota</taxon>
    </lineage>
</organism>
<protein>
    <recommendedName>
        <fullName evidence="5">S1 motif domain-containing protein</fullName>
    </recommendedName>
</protein>
<sequence length="415" mass="45745">MTDTTTEQNEKKDGQFADLLKNFPAQTPKTGDVAKGRVISVDSGAVRIDLGGIAIGIVRGKELFAESDQYTNLKVGDEVEATVLEDENEAGEVELSFRSAGNQRVWDRMNQMMRDAVTVPSKVLSANKGGLMMQVDAVAGFLPVSQLNPDHYPRVPGGDKNRILEQLKLLIGKELQVKIIGAMQEEDKLILSEKAVWEDEQKAVLDAYKIGDVIEGDVSALTSFGGFVRFGEGLEGLIHISEIVWQRIDHPRDVLKVGDHVKAQIIDLNKSKIYLSMKRLVEDPWKTVKEKYSVGQLVEGEVHKIEPFGLMVKLDEDIHGLAHISELSDAPMRSVDDLKEKFTAGQKYQFEIVNIEPAEHRLGLKVPGVKGRMRKPSAEPTAEQPATETAEKPATDAPQAEATPEEAEKETATAE</sequence>
<evidence type="ECO:0000256" key="3">
    <source>
        <dbReference type="ARBA" id="ARBA00023274"/>
    </source>
</evidence>
<evidence type="ECO:0000313" key="7">
    <source>
        <dbReference type="Proteomes" id="UP000177457"/>
    </source>
</evidence>
<keyword evidence="2" id="KW-0689">Ribosomal protein</keyword>
<dbReference type="GO" id="GO:0003729">
    <property type="term" value="F:mRNA binding"/>
    <property type="evidence" value="ECO:0007669"/>
    <property type="project" value="TreeGrafter"/>
</dbReference>
<dbReference type="SMART" id="SM00316">
    <property type="entry name" value="S1"/>
    <property type="match status" value="4"/>
</dbReference>
<keyword evidence="3" id="KW-0687">Ribonucleoprotein</keyword>
<evidence type="ECO:0000256" key="4">
    <source>
        <dbReference type="SAM" id="MobiDB-lite"/>
    </source>
</evidence>
<evidence type="ECO:0000256" key="1">
    <source>
        <dbReference type="ARBA" id="ARBA00006767"/>
    </source>
</evidence>
<dbReference type="Proteomes" id="UP000177457">
    <property type="component" value="Unassembled WGS sequence"/>
</dbReference>
<dbReference type="Pfam" id="PF00575">
    <property type="entry name" value="S1"/>
    <property type="match status" value="3"/>
</dbReference>
<comment type="caution">
    <text evidence="6">The sequence shown here is derived from an EMBL/GenBank/DDBJ whole genome shotgun (WGS) entry which is preliminary data.</text>
</comment>
<accession>A0A1F6ME12</accession>
<dbReference type="SUPFAM" id="SSF50249">
    <property type="entry name" value="Nucleic acid-binding proteins"/>
    <property type="match status" value="4"/>
</dbReference>
<dbReference type="InterPro" id="IPR050437">
    <property type="entry name" value="Ribos_protein_bS1-like"/>
</dbReference>
<evidence type="ECO:0000259" key="5">
    <source>
        <dbReference type="PROSITE" id="PS50126"/>
    </source>
</evidence>
<comment type="similarity">
    <text evidence="1">Belongs to the bacterial ribosomal protein bS1 family.</text>
</comment>
<feature type="domain" description="S1 motif" evidence="5">
    <location>
        <begin position="295"/>
        <end position="367"/>
    </location>
</feature>
<dbReference type="PRINTS" id="PR00681">
    <property type="entry name" value="RIBOSOMALS1"/>
</dbReference>
<dbReference type="PROSITE" id="PS50126">
    <property type="entry name" value="S1"/>
    <property type="match status" value="4"/>
</dbReference>
<dbReference type="STRING" id="1798683.A3C90_01580"/>
<evidence type="ECO:0000256" key="2">
    <source>
        <dbReference type="ARBA" id="ARBA00022980"/>
    </source>
</evidence>
<dbReference type="Gene3D" id="2.40.50.140">
    <property type="entry name" value="Nucleic acid-binding proteins"/>
    <property type="match status" value="4"/>
</dbReference>
<feature type="domain" description="S1 motif" evidence="5">
    <location>
        <begin position="116"/>
        <end position="194"/>
    </location>
</feature>
<dbReference type="EMBL" id="MFQE01000059">
    <property type="protein sequence ID" value="OGH69902.1"/>
    <property type="molecule type" value="Genomic_DNA"/>
</dbReference>
<feature type="region of interest" description="Disordered" evidence="4">
    <location>
        <begin position="367"/>
        <end position="415"/>
    </location>
</feature>
<name>A0A1F6ME12_9BACT</name>